<gene>
    <name evidence="2" type="primary">Dvir\GJ23299</name>
    <name evidence="2" type="ORF">Dvir_GJ23299</name>
</gene>
<evidence type="ECO:0000313" key="3">
    <source>
        <dbReference type="Proteomes" id="UP000008792"/>
    </source>
</evidence>
<organism evidence="2 3">
    <name type="scientific">Drosophila virilis</name>
    <name type="common">Fruit fly</name>
    <dbReference type="NCBI Taxonomy" id="7244"/>
    <lineage>
        <taxon>Eukaryota</taxon>
        <taxon>Metazoa</taxon>
        <taxon>Ecdysozoa</taxon>
        <taxon>Arthropoda</taxon>
        <taxon>Hexapoda</taxon>
        <taxon>Insecta</taxon>
        <taxon>Pterygota</taxon>
        <taxon>Neoptera</taxon>
        <taxon>Endopterygota</taxon>
        <taxon>Diptera</taxon>
        <taxon>Brachycera</taxon>
        <taxon>Muscomorpha</taxon>
        <taxon>Ephydroidea</taxon>
        <taxon>Drosophilidae</taxon>
        <taxon>Drosophila</taxon>
    </lineage>
</organism>
<dbReference type="OrthoDB" id="6350415at2759"/>
<accession>A0A0Q9WMH2</accession>
<keyword evidence="3" id="KW-1185">Reference proteome</keyword>
<feature type="compositionally biased region" description="Basic and acidic residues" evidence="1">
    <location>
        <begin position="270"/>
        <end position="288"/>
    </location>
</feature>
<dbReference type="Proteomes" id="UP000008792">
    <property type="component" value="Unassembled WGS sequence"/>
</dbReference>
<sequence>MSQRRAFCINAATLGLSTSLSQSSSPRVATNQQPVEGEQQLEQGRKMLGNPGEDEKAEELRREQLETAENEQEQPDTEPPSIETLFATPSLRGGADASAAGSTASEEQAQFNASSEATSTEHYRNQLKKLRGICGDAAMMNFELNSIFLKRLEEIDCMDQQSGGDSNVTPQLRLVTFQDWVDLLLHVNYIIFGNMSAMEVEAYEKIMNCFQSVRGEQQQALDENRKLRKDICAIIKLVQEAFHHNIWNTDDMCLETLTVNQLLGLQADQTRPESEAEKKYEDSNRNEQTRNLFVQFDSTYHPS</sequence>
<feature type="region of interest" description="Disordered" evidence="1">
    <location>
        <begin position="17"/>
        <end position="122"/>
    </location>
</feature>
<feature type="compositionally biased region" description="Acidic residues" evidence="1">
    <location>
        <begin position="66"/>
        <end position="76"/>
    </location>
</feature>
<protein>
    <submittedName>
        <fullName evidence="2">Uncharacterized protein, isoform F</fullName>
    </submittedName>
</protein>
<proteinExistence type="predicted"/>
<feature type="compositionally biased region" description="Polar residues" evidence="1">
    <location>
        <begin position="106"/>
        <end position="118"/>
    </location>
</feature>
<evidence type="ECO:0000313" key="2">
    <source>
        <dbReference type="EMBL" id="KRF81552.1"/>
    </source>
</evidence>
<feature type="compositionally biased region" description="Polar residues" evidence="1">
    <location>
        <begin position="289"/>
        <end position="303"/>
    </location>
</feature>
<dbReference type="AlphaFoldDB" id="A0A0Q9WMH2"/>
<reference evidence="2 3" key="1">
    <citation type="journal article" date="2007" name="Nature">
        <title>Evolution of genes and genomes on the Drosophila phylogeny.</title>
        <authorList>
            <consortium name="Drosophila 12 Genomes Consortium"/>
            <person name="Clark A.G."/>
            <person name="Eisen M.B."/>
            <person name="Smith D.R."/>
            <person name="Bergman C.M."/>
            <person name="Oliver B."/>
            <person name="Markow T.A."/>
            <person name="Kaufman T.C."/>
            <person name="Kellis M."/>
            <person name="Gelbart W."/>
            <person name="Iyer V.N."/>
            <person name="Pollard D.A."/>
            <person name="Sackton T.B."/>
            <person name="Larracuente A.M."/>
            <person name="Singh N.D."/>
            <person name="Abad J.P."/>
            <person name="Abt D.N."/>
            <person name="Adryan B."/>
            <person name="Aguade M."/>
            <person name="Akashi H."/>
            <person name="Anderson W.W."/>
            <person name="Aquadro C.F."/>
            <person name="Ardell D.H."/>
            <person name="Arguello R."/>
            <person name="Artieri C.G."/>
            <person name="Barbash D.A."/>
            <person name="Barker D."/>
            <person name="Barsanti P."/>
            <person name="Batterham P."/>
            <person name="Batzoglou S."/>
            <person name="Begun D."/>
            <person name="Bhutkar A."/>
            <person name="Blanco E."/>
            <person name="Bosak S.A."/>
            <person name="Bradley R.K."/>
            <person name="Brand A.D."/>
            <person name="Brent M.R."/>
            <person name="Brooks A.N."/>
            <person name="Brown R.H."/>
            <person name="Butlin R.K."/>
            <person name="Caggese C."/>
            <person name="Calvi B.R."/>
            <person name="Bernardo de Carvalho A."/>
            <person name="Caspi A."/>
            <person name="Castrezana S."/>
            <person name="Celniker S.E."/>
            <person name="Chang J.L."/>
            <person name="Chapple C."/>
            <person name="Chatterji S."/>
            <person name="Chinwalla A."/>
            <person name="Civetta A."/>
            <person name="Clifton S.W."/>
            <person name="Comeron J.M."/>
            <person name="Costello J.C."/>
            <person name="Coyne J.A."/>
            <person name="Daub J."/>
            <person name="David R.G."/>
            <person name="Delcher A.L."/>
            <person name="Delehaunty K."/>
            <person name="Do C.B."/>
            <person name="Ebling H."/>
            <person name="Edwards K."/>
            <person name="Eickbush T."/>
            <person name="Evans J.D."/>
            <person name="Filipski A."/>
            <person name="Findeiss S."/>
            <person name="Freyhult E."/>
            <person name="Fulton L."/>
            <person name="Fulton R."/>
            <person name="Garcia A.C."/>
            <person name="Gardiner A."/>
            <person name="Garfield D.A."/>
            <person name="Garvin B.E."/>
            <person name="Gibson G."/>
            <person name="Gilbert D."/>
            <person name="Gnerre S."/>
            <person name="Godfrey J."/>
            <person name="Good R."/>
            <person name="Gotea V."/>
            <person name="Gravely B."/>
            <person name="Greenberg A.J."/>
            <person name="Griffiths-Jones S."/>
            <person name="Gross S."/>
            <person name="Guigo R."/>
            <person name="Gustafson E.A."/>
            <person name="Haerty W."/>
            <person name="Hahn M.W."/>
            <person name="Halligan D.L."/>
            <person name="Halpern A.L."/>
            <person name="Halter G.M."/>
            <person name="Han M.V."/>
            <person name="Heger A."/>
            <person name="Hillier L."/>
            <person name="Hinrichs A.S."/>
            <person name="Holmes I."/>
            <person name="Hoskins R.A."/>
            <person name="Hubisz M.J."/>
            <person name="Hultmark D."/>
            <person name="Huntley M.A."/>
            <person name="Jaffe D.B."/>
            <person name="Jagadeeshan S."/>
            <person name="Jeck W.R."/>
            <person name="Johnson J."/>
            <person name="Jones C.D."/>
            <person name="Jordan W.C."/>
            <person name="Karpen G.H."/>
            <person name="Kataoka E."/>
            <person name="Keightley P.D."/>
            <person name="Kheradpour P."/>
            <person name="Kirkness E.F."/>
            <person name="Koerich L.B."/>
            <person name="Kristiansen K."/>
            <person name="Kudrna D."/>
            <person name="Kulathinal R.J."/>
            <person name="Kumar S."/>
            <person name="Kwok R."/>
            <person name="Lander E."/>
            <person name="Langley C.H."/>
            <person name="Lapoint R."/>
            <person name="Lazzaro B.P."/>
            <person name="Lee S.J."/>
            <person name="Levesque L."/>
            <person name="Li R."/>
            <person name="Lin C.F."/>
            <person name="Lin M.F."/>
            <person name="Lindblad-Toh K."/>
            <person name="Llopart A."/>
            <person name="Long M."/>
            <person name="Low L."/>
            <person name="Lozovsky E."/>
            <person name="Lu J."/>
            <person name="Luo M."/>
            <person name="Machado C.A."/>
            <person name="Makalowski W."/>
            <person name="Marzo M."/>
            <person name="Matsuda M."/>
            <person name="Matzkin L."/>
            <person name="McAllister B."/>
            <person name="McBride C.S."/>
            <person name="McKernan B."/>
            <person name="McKernan K."/>
            <person name="Mendez-Lago M."/>
            <person name="Minx P."/>
            <person name="Mollenhauer M.U."/>
            <person name="Montooth K."/>
            <person name="Mount S.M."/>
            <person name="Mu X."/>
            <person name="Myers E."/>
            <person name="Negre B."/>
            <person name="Newfeld S."/>
            <person name="Nielsen R."/>
            <person name="Noor M.A."/>
            <person name="O'Grady P."/>
            <person name="Pachter L."/>
            <person name="Papaceit M."/>
            <person name="Parisi M.J."/>
            <person name="Parisi M."/>
            <person name="Parts L."/>
            <person name="Pedersen J.S."/>
            <person name="Pesole G."/>
            <person name="Phillippy A.M."/>
            <person name="Ponting C.P."/>
            <person name="Pop M."/>
            <person name="Porcelli D."/>
            <person name="Powell J.R."/>
            <person name="Prohaska S."/>
            <person name="Pruitt K."/>
            <person name="Puig M."/>
            <person name="Quesneville H."/>
            <person name="Ram K.R."/>
            <person name="Rand D."/>
            <person name="Rasmussen M.D."/>
            <person name="Reed L.K."/>
            <person name="Reenan R."/>
            <person name="Reily A."/>
            <person name="Remington K.A."/>
            <person name="Rieger T.T."/>
            <person name="Ritchie M.G."/>
            <person name="Robin C."/>
            <person name="Rogers Y.H."/>
            <person name="Rohde C."/>
            <person name="Rozas J."/>
            <person name="Rubenfield M.J."/>
            <person name="Ruiz A."/>
            <person name="Russo S."/>
            <person name="Salzberg S.L."/>
            <person name="Sanchez-Gracia A."/>
            <person name="Saranga D.J."/>
            <person name="Sato H."/>
            <person name="Schaeffer S.W."/>
            <person name="Schatz M.C."/>
            <person name="Schlenke T."/>
            <person name="Schwartz R."/>
            <person name="Segarra C."/>
            <person name="Singh R.S."/>
            <person name="Sirot L."/>
            <person name="Sirota M."/>
            <person name="Sisneros N.B."/>
            <person name="Smith C.D."/>
            <person name="Smith T.F."/>
            <person name="Spieth J."/>
            <person name="Stage D.E."/>
            <person name="Stark A."/>
            <person name="Stephan W."/>
            <person name="Strausberg R.L."/>
            <person name="Strempel S."/>
            <person name="Sturgill D."/>
            <person name="Sutton G."/>
            <person name="Sutton G.G."/>
            <person name="Tao W."/>
            <person name="Teichmann S."/>
            <person name="Tobari Y.N."/>
            <person name="Tomimura Y."/>
            <person name="Tsolas J.M."/>
            <person name="Valente V.L."/>
            <person name="Venter E."/>
            <person name="Venter J.C."/>
            <person name="Vicario S."/>
            <person name="Vieira F.G."/>
            <person name="Vilella A.J."/>
            <person name="Villasante A."/>
            <person name="Walenz B."/>
            <person name="Wang J."/>
            <person name="Wasserman M."/>
            <person name="Watts T."/>
            <person name="Wilson D."/>
            <person name="Wilson R.K."/>
            <person name="Wing R.A."/>
            <person name="Wolfner M.F."/>
            <person name="Wong A."/>
            <person name="Wong G.K."/>
            <person name="Wu C.I."/>
            <person name="Wu G."/>
            <person name="Yamamoto D."/>
            <person name="Yang H.P."/>
            <person name="Yang S.P."/>
            <person name="Yorke J.A."/>
            <person name="Yoshida K."/>
            <person name="Zdobnov E."/>
            <person name="Zhang P."/>
            <person name="Zhang Y."/>
            <person name="Zimin A.V."/>
            <person name="Baldwin J."/>
            <person name="Abdouelleil A."/>
            <person name="Abdulkadir J."/>
            <person name="Abebe A."/>
            <person name="Abera B."/>
            <person name="Abreu J."/>
            <person name="Acer S.C."/>
            <person name="Aftuck L."/>
            <person name="Alexander A."/>
            <person name="An P."/>
            <person name="Anderson E."/>
            <person name="Anderson S."/>
            <person name="Arachi H."/>
            <person name="Azer M."/>
            <person name="Bachantsang P."/>
            <person name="Barry A."/>
            <person name="Bayul T."/>
            <person name="Berlin A."/>
            <person name="Bessette D."/>
            <person name="Bloom T."/>
            <person name="Blye J."/>
            <person name="Boguslavskiy L."/>
            <person name="Bonnet C."/>
            <person name="Boukhgalter B."/>
            <person name="Bourzgui I."/>
            <person name="Brown A."/>
            <person name="Cahill P."/>
            <person name="Channer S."/>
            <person name="Cheshatsang Y."/>
            <person name="Chuda L."/>
            <person name="Citroen M."/>
            <person name="Collymore A."/>
            <person name="Cooke P."/>
            <person name="Costello M."/>
            <person name="D'Aco K."/>
            <person name="Daza R."/>
            <person name="De Haan G."/>
            <person name="DeGray S."/>
            <person name="DeMaso C."/>
            <person name="Dhargay N."/>
            <person name="Dooley K."/>
            <person name="Dooley E."/>
            <person name="Doricent M."/>
            <person name="Dorje P."/>
            <person name="Dorjee K."/>
            <person name="Dupes A."/>
            <person name="Elong R."/>
            <person name="Falk J."/>
            <person name="Farina A."/>
            <person name="Faro S."/>
            <person name="Ferguson D."/>
            <person name="Fisher S."/>
            <person name="Foley C.D."/>
            <person name="Franke A."/>
            <person name="Friedrich D."/>
            <person name="Gadbois L."/>
            <person name="Gearin G."/>
            <person name="Gearin C.R."/>
            <person name="Giannoukos G."/>
            <person name="Goode T."/>
            <person name="Graham J."/>
            <person name="Grandbois E."/>
            <person name="Grewal S."/>
            <person name="Gyaltsen K."/>
            <person name="Hafez N."/>
            <person name="Hagos B."/>
            <person name="Hall J."/>
            <person name="Henson C."/>
            <person name="Hollinger A."/>
            <person name="Honan T."/>
            <person name="Huard M.D."/>
            <person name="Hughes L."/>
            <person name="Hurhula B."/>
            <person name="Husby M.E."/>
            <person name="Kamat A."/>
            <person name="Kanga B."/>
            <person name="Kashin S."/>
            <person name="Khazanovich D."/>
            <person name="Kisner P."/>
            <person name="Lance K."/>
            <person name="Lara M."/>
            <person name="Lee W."/>
            <person name="Lennon N."/>
            <person name="Letendre F."/>
            <person name="LeVine R."/>
            <person name="Lipovsky A."/>
            <person name="Liu X."/>
            <person name="Liu J."/>
            <person name="Liu S."/>
            <person name="Lokyitsang T."/>
            <person name="Lokyitsang Y."/>
            <person name="Lubonja R."/>
            <person name="Lui A."/>
            <person name="MacDonald P."/>
            <person name="Magnisalis V."/>
            <person name="Maru K."/>
            <person name="Matthews C."/>
            <person name="McCusker W."/>
            <person name="McDonough S."/>
            <person name="Mehta T."/>
            <person name="Meldrim J."/>
            <person name="Meneus L."/>
            <person name="Mihai O."/>
            <person name="Mihalev A."/>
            <person name="Mihova T."/>
            <person name="Mittelman R."/>
            <person name="Mlenga V."/>
            <person name="Montmayeur A."/>
            <person name="Mulrain L."/>
            <person name="Navidi A."/>
            <person name="Naylor J."/>
            <person name="Negash T."/>
            <person name="Nguyen T."/>
            <person name="Nguyen N."/>
            <person name="Nicol R."/>
            <person name="Norbu C."/>
            <person name="Norbu N."/>
            <person name="Novod N."/>
            <person name="O'Neill B."/>
            <person name="Osman S."/>
            <person name="Markiewicz E."/>
            <person name="Oyono O.L."/>
            <person name="Patti C."/>
            <person name="Phunkhang P."/>
            <person name="Pierre F."/>
            <person name="Priest M."/>
            <person name="Raghuraman S."/>
            <person name="Rege F."/>
            <person name="Reyes R."/>
            <person name="Rise C."/>
            <person name="Rogov P."/>
            <person name="Ross K."/>
            <person name="Ryan E."/>
            <person name="Settipalli S."/>
            <person name="Shea T."/>
            <person name="Sherpa N."/>
            <person name="Shi L."/>
            <person name="Shih D."/>
            <person name="Sparrow T."/>
            <person name="Spaulding J."/>
            <person name="Stalker J."/>
            <person name="Stange-Thomann N."/>
            <person name="Stavropoulos S."/>
            <person name="Stone C."/>
            <person name="Strader C."/>
            <person name="Tesfaye S."/>
            <person name="Thomson T."/>
            <person name="Thoulutsang Y."/>
            <person name="Thoulutsang D."/>
            <person name="Topham K."/>
            <person name="Topping I."/>
            <person name="Tsamla T."/>
            <person name="Vassiliev H."/>
            <person name="Vo A."/>
            <person name="Wangchuk T."/>
            <person name="Wangdi T."/>
            <person name="Weiand M."/>
            <person name="Wilkinson J."/>
            <person name="Wilson A."/>
            <person name="Yadav S."/>
            <person name="Young G."/>
            <person name="Yu Q."/>
            <person name="Zembek L."/>
            <person name="Zhong D."/>
            <person name="Zimmer A."/>
            <person name="Zwirko Z."/>
            <person name="Jaffe D.B."/>
            <person name="Alvarez P."/>
            <person name="Brockman W."/>
            <person name="Butler J."/>
            <person name="Chin C."/>
            <person name="Gnerre S."/>
            <person name="Grabherr M."/>
            <person name="Kleber M."/>
            <person name="Mauceli E."/>
            <person name="MacCallum I."/>
        </authorList>
    </citation>
    <scope>NUCLEOTIDE SEQUENCE [LARGE SCALE GENOMIC DNA]</scope>
    <source>
        <strain evidence="3">Tucson 15010-1051.87</strain>
    </source>
</reference>
<feature type="compositionally biased region" description="Low complexity" evidence="1">
    <location>
        <begin position="93"/>
        <end position="105"/>
    </location>
</feature>
<feature type="region of interest" description="Disordered" evidence="1">
    <location>
        <begin position="268"/>
        <end position="303"/>
    </location>
</feature>
<dbReference type="EMBL" id="CH940649">
    <property type="protein sequence ID" value="KRF81552.1"/>
    <property type="molecule type" value="Genomic_DNA"/>
</dbReference>
<evidence type="ECO:0000256" key="1">
    <source>
        <dbReference type="SAM" id="MobiDB-lite"/>
    </source>
</evidence>
<name>A0A0Q9WMH2_DROVI</name>